<accession>K3WA75</accession>
<dbReference type="EnsemblProtists" id="PYU1_T001866">
    <property type="protein sequence ID" value="PYU1_T001866"/>
    <property type="gene ID" value="PYU1_G001864"/>
</dbReference>
<dbReference type="InParanoid" id="K3WA75"/>
<evidence type="ECO:0000313" key="5">
    <source>
        <dbReference type="EnsemblProtists" id="PYU1_T001866"/>
    </source>
</evidence>
<dbReference type="EMBL" id="GL376634">
    <property type="status" value="NOT_ANNOTATED_CDS"/>
    <property type="molecule type" value="Genomic_DNA"/>
</dbReference>
<protein>
    <submittedName>
        <fullName evidence="5">Uncharacterized protein</fullName>
    </submittedName>
</protein>
<dbReference type="Gene3D" id="3.40.50.10580">
    <property type="entry name" value="ATPase, V1 complex, subunit F"/>
    <property type="match status" value="1"/>
</dbReference>
<keyword evidence="2" id="KW-0813">Transport</keyword>
<keyword evidence="3" id="KW-0375">Hydrogen ion transport</keyword>
<evidence type="ECO:0000256" key="1">
    <source>
        <dbReference type="ARBA" id="ARBA00010148"/>
    </source>
</evidence>
<dbReference type="GO" id="GO:0016020">
    <property type="term" value="C:membrane"/>
    <property type="evidence" value="ECO:0007669"/>
    <property type="project" value="TreeGrafter"/>
</dbReference>
<organism evidence="5 6">
    <name type="scientific">Globisporangium ultimum (strain ATCC 200006 / CBS 805.95 / DAOM BR144)</name>
    <name type="common">Pythium ultimum</name>
    <dbReference type="NCBI Taxonomy" id="431595"/>
    <lineage>
        <taxon>Eukaryota</taxon>
        <taxon>Sar</taxon>
        <taxon>Stramenopiles</taxon>
        <taxon>Oomycota</taxon>
        <taxon>Peronosporomycetes</taxon>
        <taxon>Pythiales</taxon>
        <taxon>Pythiaceae</taxon>
        <taxon>Globisporangium</taxon>
    </lineage>
</organism>
<dbReference type="AlphaFoldDB" id="K3WA75"/>
<dbReference type="HOGENOM" id="CLU_135754_0_2_1"/>
<name>K3WA75_GLOUD</name>
<evidence type="ECO:0000313" key="6">
    <source>
        <dbReference type="Proteomes" id="UP000019132"/>
    </source>
</evidence>
<reference evidence="5" key="3">
    <citation type="submission" date="2015-02" db="UniProtKB">
        <authorList>
            <consortium name="EnsemblProtists"/>
        </authorList>
    </citation>
    <scope>IDENTIFICATION</scope>
    <source>
        <strain evidence="5">DAOM BR144</strain>
    </source>
</reference>
<dbReference type="Pfam" id="PF01990">
    <property type="entry name" value="ATP-synt_F"/>
    <property type="match status" value="1"/>
</dbReference>
<evidence type="ECO:0000256" key="2">
    <source>
        <dbReference type="ARBA" id="ARBA00022448"/>
    </source>
</evidence>
<dbReference type="VEuPathDB" id="FungiDB:PYU1_G001864"/>
<comment type="similarity">
    <text evidence="1">Belongs to the V-ATPase F subunit family.</text>
</comment>
<dbReference type="Proteomes" id="UP000019132">
    <property type="component" value="Unassembled WGS sequence"/>
</dbReference>
<dbReference type="InterPro" id="IPR008218">
    <property type="entry name" value="ATPase_V1-cplx_f_g_su"/>
</dbReference>
<dbReference type="InterPro" id="IPR036906">
    <property type="entry name" value="ATPase_V1_fsu_sf"/>
</dbReference>
<evidence type="ECO:0000256" key="3">
    <source>
        <dbReference type="ARBA" id="ARBA00022781"/>
    </source>
</evidence>
<sequence>MIRDDIATILINQHIAEEIRHLLNTYEKTIPTILEIPSKDSPYDPSKGYTMKRVGMMLVEES</sequence>
<evidence type="ECO:0000256" key="4">
    <source>
        <dbReference type="ARBA" id="ARBA00023065"/>
    </source>
</evidence>
<dbReference type="eggNOG" id="KOG3432">
    <property type="taxonomic scope" value="Eukaryota"/>
</dbReference>
<keyword evidence="6" id="KW-1185">Reference proteome</keyword>
<dbReference type="STRING" id="431595.K3WA75"/>
<reference evidence="6" key="2">
    <citation type="submission" date="2010-04" db="EMBL/GenBank/DDBJ databases">
        <authorList>
            <person name="Buell R."/>
            <person name="Hamilton J."/>
            <person name="Hostetler J."/>
        </authorList>
    </citation>
    <scope>NUCLEOTIDE SEQUENCE [LARGE SCALE GENOMIC DNA]</scope>
    <source>
        <strain evidence="6">DAOM:BR144</strain>
    </source>
</reference>
<dbReference type="PANTHER" id="PTHR13861:SF2">
    <property type="entry name" value="V-TYPE PROTON ATPASE SUBUNIT F"/>
    <property type="match status" value="1"/>
</dbReference>
<dbReference type="PANTHER" id="PTHR13861">
    <property type="entry name" value="VACUOLAR ATP SYNTHASE SUBUNIT F"/>
    <property type="match status" value="1"/>
</dbReference>
<reference evidence="6" key="1">
    <citation type="journal article" date="2010" name="Genome Biol.">
        <title>Genome sequence of the necrotrophic plant pathogen Pythium ultimum reveals original pathogenicity mechanisms and effector repertoire.</title>
        <authorList>
            <person name="Levesque C.A."/>
            <person name="Brouwer H."/>
            <person name="Cano L."/>
            <person name="Hamilton J.P."/>
            <person name="Holt C."/>
            <person name="Huitema E."/>
            <person name="Raffaele S."/>
            <person name="Robideau G.P."/>
            <person name="Thines M."/>
            <person name="Win J."/>
            <person name="Zerillo M.M."/>
            <person name="Beakes G.W."/>
            <person name="Boore J.L."/>
            <person name="Busam D."/>
            <person name="Dumas B."/>
            <person name="Ferriera S."/>
            <person name="Fuerstenberg S.I."/>
            <person name="Gachon C.M."/>
            <person name="Gaulin E."/>
            <person name="Govers F."/>
            <person name="Grenville-Briggs L."/>
            <person name="Horner N."/>
            <person name="Hostetler J."/>
            <person name="Jiang R.H."/>
            <person name="Johnson J."/>
            <person name="Krajaejun T."/>
            <person name="Lin H."/>
            <person name="Meijer H.J."/>
            <person name="Moore B."/>
            <person name="Morris P."/>
            <person name="Phuntmart V."/>
            <person name="Puiu D."/>
            <person name="Shetty J."/>
            <person name="Stajich J.E."/>
            <person name="Tripathy S."/>
            <person name="Wawra S."/>
            <person name="van West P."/>
            <person name="Whitty B.R."/>
            <person name="Coutinho P.M."/>
            <person name="Henrissat B."/>
            <person name="Martin F."/>
            <person name="Thomas P.D."/>
            <person name="Tyler B.M."/>
            <person name="De Vries R.P."/>
            <person name="Kamoun S."/>
            <person name="Yandell M."/>
            <person name="Tisserat N."/>
            <person name="Buell C.R."/>
        </authorList>
    </citation>
    <scope>NUCLEOTIDE SEQUENCE</scope>
    <source>
        <strain evidence="6">DAOM:BR144</strain>
    </source>
</reference>
<keyword evidence="4" id="KW-0406">Ion transport</keyword>
<proteinExistence type="inferred from homology"/>
<dbReference type="GO" id="GO:0046961">
    <property type="term" value="F:proton-transporting ATPase activity, rotational mechanism"/>
    <property type="evidence" value="ECO:0007669"/>
    <property type="project" value="InterPro"/>
</dbReference>
<dbReference type="SUPFAM" id="SSF159468">
    <property type="entry name" value="AtpF-like"/>
    <property type="match status" value="1"/>
</dbReference>